<accession>A0A3L6SKL6</accession>
<dbReference type="OrthoDB" id="695347at2759"/>
<dbReference type="AlphaFoldDB" id="A0A3L6SKL6"/>
<evidence type="ECO:0000313" key="2">
    <source>
        <dbReference type="Proteomes" id="UP000275267"/>
    </source>
</evidence>
<proteinExistence type="predicted"/>
<name>A0A3L6SKL6_PANMI</name>
<evidence type="ECO:0000313" key="1">
    <source>
        <dbReference type="EMBL" id="RLN22354.1"/>
    </source>
</evidence>
<reference evidence="2" key="1">
    <citation type="journal article" date="2019" name="Nat. Commun.">
        <title>The genome of broomcorn millet.</title>
        <authorList>
            <person name="Zou C."/>
            <person name="Miki D."/>
            <person name="Li D."/>
            <person name="Tang Q."/>
            <person name="Xiao L."/>
            <person name="Rajput S."/>
            <person name="Deng P."/>
            <person name="Jia W."/>
            <person name="Huang R."/>
            <person name="Zhang M."/>
            <person name="Sun Y."/>
            <person name="Hu J."/>
            <person name="Fu X."/>
            <person name="Schnable P.S."/>
            <person name="Li F."/>
            <person name="Zhang H."/>
            <person name="Feng B."/>
            <person name="Zhu X."/>
            <person name="Liu R."/>
            <person name="Schnable J.C."/>
            <person name="Zhu J.-K."/>
            <person name="Zhang H."/>
        </authorList>
    </citation>
    <scope>NUCLEOTIDE SEQUENCE [LARGE SCALE GENOMIC DNA]</scope>
</reference>
<dbReference type="EMBL" id="PQIB02000004">
    <property type="protein sequence ID" value="RLN22354.1"/>
    <property type="molecule type" value="Genomic_DNA"/>
</dbReference>
<comment type="caution">
    <text evidence="1">The sequence shown here is derived from an EMBL/GenBank/DDBJ whole genome shotgun (WGS) entry which is preliminary data.</text>
</comment>
<keyword evidence="2" id="KW-1185">Reference proteome</keyword>
<dbReference type="Proteomes" id="UP000275267">
    <property type="component" value="Unassembled WGS sequence"/>
</dbReference>
<sequence>MKLVKLRRRFRLCRRDQYGTRTLLGDGESVTRKPLLGAGEFVRSTPLGRELVLRIELRMIAANYYVIPGIYEWDEYRRSMPAIAAHVAALAAALRRYKARRVERALFHFVAQPSPPEFFVLSPLYSAPGARKAAIKWRRLRERRAAAAAALLRKSKDQACAVRGASLLGEMKARLVRPCAILYLAYLVSVSVLSCMVPRKKCIFHPLNIIKV</sequence>
<organism evidence="1 2">
    <name type="scientific">Panicum miliaceum</name>
    <name type="common">Proso millet</name>
    <name type="synonym">Broomcorn millet</name>
    <dbReference type="NCBI Taxonomy" id="4540"/>
    <lineage>
        <taxon>Eukaryota</taxon>
        <taxon>Viridiplantae</taxon>
        <taxon>Streptophyta</taxon>
        <taxon>Embryophyta</taxon>
        <taxon>Tracheophyta</taxon>
        <taxon>Spermatophyta</taxon>
        <taxon>Magnoliopsida</taxon>
        <taxon>Liliopsida</taxon>
        <taxon>Poales</taxon>
        <taxon>Poaceae</taxon>
        <taxon>PACMAD clade</taxon>
        <taxon>Panicoideae</taxon>
        <taxon>Panicodae</taxon>
        <taxon>Paniceae</taxon>
        <taxon>Panicinae</taxon>
        <taxon>Panicum</taxon>
        <taxon>Panicum sect. Panicum</taxon>
    </lineage>
</organism>
<protein>
    <submittedName>
        <fullName evidence="1">Uncharacterized protein</fullName>
    </submittedName>
</protein>
<gene>
    <name evidence="1" type="ORF">C2845_PM07G00600</name>
</gene>